<keyword evidence="3" id="KW-1185">Reference proteome</keyword>
<organism evidence="2 3">
    <name type="scientific">Solanum commersonii</name>
    <name type="common">Commerson's wild potato</name>
    <name type="synonym">Commerson's nightshade</name>
    <dbReference type="NCBI Taxonomy" id="4109"/>
    <lineage>
        <taxon>Eukaryota</taxon>
        <taxon>Viridiplantae</taxon>
        <taxon>Streptophyta</taxon>
        <taxon>Embryophyta</taxon>
        <taxon>Tracheophyta</taxon>
        <taxon>Spermatophyta</taxon>
        <taxon>Magnoliopsida</taxon>
        <taxon>eudicotyledons</taxon>
        <taxon>Gunneridae</taxon>
        <taxon>Pentapetalae</taxon>
        <taxon>asterids</taxon>
        <taxon>lamiids</taxon>
        <taxon>Solanales</taxon>
        <taxon>Solanaceae</taxon>
        <taxon>Solanoideae</taxon>
        <taxon>Solaneae</taxon>
        <taxon>Solanum</taxon>
    </lineage>
</organism>
<evidence type="ECO:0000313" key="3">
    <source>
        <dbReference type="Proteomes" id="UP000824120"/>
    </source>
</evidence>
<evidence type="ECO:0000256" key="1">
    <source>
        <dbReference type="SAM" id="MobiDB-lite"/>
    </source>
</evidence>
<name>A0A9J5WMG4_SOLCO</name>
<gene>
    <name evidence="2" type="ORF">H5410_056350</name>
</gene>
<sequence>MTSPSKNDNLAIIPFENQECPFILPDSLVFDSSENTMAYCKGEQKSSKGQFYTTYSDEDGTPLVKFIPKRLLAILVQVTTSVQCDLDVVLLTKSTKKSRGNKNKFVPPLNTVDIINDTIEPKNDRKRKRNVSMGSSKEQVTSAKLVKKSSYNKNSDSDIEGWNALFLQGNRRRNMGKKETREFFINAVVYASSVSSKVCGWCHYVKPNWPTLEGLSLALEILYRFANDPMLEDYIRVDKGALLPLHKLLFDVVHKIILFRKQKHTEANYLGLTLMELLISQICVHDNKDHRFEYGLWLGEICEYFHVPVKEWQLQTTKDVLGEVDHAAILATYKGATVPMQRLRGSLTAKGEEIAVLK</sequence>
<reference evidence="2 3" key="1">
    <citation type="submission" date="2020-09" db="EMBL/GenBank/DDBJ databases">
        <title>De no assembly of potato wild relative species, Solanum commersonii.</title>
        <authorList>
            <person name="Cho K."/>
        </authorList>
    </citation>
    <scope>NUCLEOTIDE SEQUENCE [LARGE SCALE GENOMIC DNA]</scope>
    <source>
        <strain evidence="2">LZ3.2</strain>
        <tissue evidence="2">Leaf</tissue>
    </source>
</reference>
<dbReference type="Proteomes" id="UP000824120">
    <property type="component" value="Chromosome 11"/>
</dbReference>
<dbReference type="OrthoDB" id="848707at2759"/>
<proteinExistence type="predicted"/>
<evidence type="ECO:0000313" key="2">
    <source>
        <dbReference type="EMBL" id="KAG5576216.1"/>
    </source>
</evidence>
<feature type="non-terminal residue" evidence="2">
    <location>
        <position position="1"/>
    </location>
</feature>
<dbReference type="AlphaFoldDB" id="A0A9J5WMG4"/>
<comment type="caution">
    <text evidence="2">The sequence shown here is derived from an EMBL/GenBank/DDBJ whole genome shotgun (WGS) entry which is preliminary data.</text>
</comment>
<feature type="region of interest" description="Disordered" evidence="1">
    <location>
        <begin position="122"/>
        <end position="142"/>
    </location>
</feature>
<dbReference type="EMBL" id="JACXVP010000011">
    <property type="protein sequence ID" value="KAG5576216.1"/>
    <property type="molecule type" value="Genomic_DNA"/>
</dbReference>
<accession>A0A9J5WMG4</accession>
<protein>
    <submittedName>
        <fullName evidence="2">Uncharacterized protein</fullName>
    </submittedName>
</protein>
<feature type="compositionally biased region" description="Polar residues" evidence="1">
    <location>
        <begin position="132"/>
        <end position="142"/>
    </location>
</feature>